<evidence type="ECO:0000313" key="2">
    <source>
        <dbReference type="Proteomes" id="UP000295030"/>
    </source>
</evidence>
<dbReference type="RefSeq" id="WP_131835689.1">
    <property type="nucleotide sequence ID" value="NZ_SMFY01000002.1"/>
</dbReference>
<comment type="caution">
    <text evidence="1">The sequence shown here is derived from an EMBL/GenBank/DDBJ whole genome shotgun (WGS) entry which is preliminary data.</text>
</comment>
<dbReference type="Proteomes" id="UP000295030">
    <property type="component" value="Unassembled WGS sequence"/>
</dbReference>
<dbReference type="EMBL" id="SMFY01000002">
    <property type="protein sequence ID" value="TCK28543.1"/>
    <property type="molecule type" value="Genomic_DNA"/>
</dbReference>
<accession>A0A4R1I3J2</accession>
<proteinExistence type="predicted"/>
<reference evidence="1 2" key="1">
    <citation type="submission" date="2019-03" db="EMBL/GenBank/DDBJ databases">
        <title>Genomic Encyclopedia of Type Strains, Phase IV (KMG-IV): sequencing the most valuable type-strain genomes for metagenomic binning, comparative biology and taxonomic classification.</title>
        <authorList>
            <person name="Goeker M."/>
        </authorList>
    </citation>
    <scope>NUCLEOTIDE SEQUENCE [LARGE SCALE GENOMIC DNA]</scope>
    <source>
        <strain evidence="1 2">DSM 101</strain>
    </source>
</reference>
<gene>
    <name evidence="1" type="ORF">EV667_2550</name>
</gene>
<dbReference type="AlphaFoldDB" id="A0A4R1I3J2"/>
<protein>
    <submittedName>
        <fullName evidence="1">Uncharacterized protein</fullName>
    </submittedName>
</protein>
<evidence type="ECO:0000313" key="1">
    <source>
        <dbReference type="EMBL" id="TCK28543.1"/>
    </source>
</evidence>
<organism evidence="1 2">
    <name type="scientific">Ancylobacter aquaticus</name>
    <dbReference type="NCBI Taxonomy" id="100"/>
    <lineage>
        <taxon>Bacteria</taxon>
        <taxon>Pseudomonadati</taxon>
        <taxon>Pseudomonadota</taxon>
        <taxon>Alphaproteobacteria</taxon>
        <taxon>Hyphomicrobiales</taxon>
        <taxon>Xanthobacteraceae</taxon>
        <taxon>Ancylobacter</taxon>
    </lineage>
</organism>
<keyword evidence="2" id="KW-1185">Reference proteome</keyword>
<sequence length="67" mass="7169">MNVHSPITPTSVSDTIDRLDELSALLEAIHMMAADLESNQANALQRVVVVGQGMVEGIKDALRPDAL</sequence>
<name>A0A4R1I3J2_ANCAQ</name>